<protein>
    <submittedName>
        <fullName evidence="1">Uncharacterized protein</fullName>
    </submittedName>
</protein>
<reference evidence="1" key="2">
    <citation type="journal article" date="2022" name="New Phytol.">
        <title>Evolutionary transition to the ectomycorrhizal habit in the genomes of a hyperdiverse lineage of mushroom-forming fungi.</title>
        <authorList>
            <person name="Looney B."/>
            <person name="Miyauchi S."/>
            <person name="Morin E."/>
            <person name="Drula E."/>
            <person name="Courty P.E."/>
            <person name="Kohler A."/>
            <person name="Kuo A."/>
            <person name="LaButti K."/>
            <person name="Pangilinan J."/>
            <person name="Lipzen A."/>
            <person name="Riley R."/>
            <person name="Andreopoulos W."/>
            <person name="He G."/>
            <person name="Johnson J."/>
            <person name="Nolan M."/>
            <person name="Tritt A."/>
            <person name="Barry K.W."/>
            <person name="Grigoriev I.V."/>
            <person name="Nagy L.G."/>
            <person name="Hibbett D."/>
            <person name="Henrissat B."/>
            <person name="Matheny P.B."/>
            <person name="Labbe J."/>
            <person name="Martin F.M."/>
        </authorList>
    </citation>
    <scope>NUCLEOTIDE SEQUENCE</scope>
    <source>
        <strain evidence="1">FP105234-sp</strain>
    </source>
</reference>
<comment type="caution">
    <text evidence="1">The sequence shown here is derived from an EMBL/GenBank/DDBJ whole genome shotgun (WGS) entry which is preliminary data.</text>
</comment>
<dbReference type="Proteomes" id="UP000814033">
    <property type="component" value="Unassembled WGS sequence"/>
</dbReference>
<dbReference type="EMBL" id="MU276097">
    <property type="protein sequence ID" value="KAI0041855.1"/>
    <property type="molecule type" value="Genomic_DNA"/>
</dbReference>
<proteinExistence type="predicted"/>
<keyword evidence="2" id="KW-1185">Reference proteome</keyword>
<gene>
    <name evidence="1" type="ORF">FA95DRAFT_1610657</name>
</gene>
<name>A0ACB8RD05_9AGAM</name>
<evidence type="ECO:0000313" key="1">
    <source>
        <dbReference type="EMBL" id="KAI0041855.1"/>
    </source>
</evidence>
<sequence>MSSSLKTEGVRDRASRDEGRRADDIDDADTPPAATTSREDLKAELEVKQLACRRTRPKTTVQRVN</sequence>
<reference evidence="1" key="1">
    <citation type="submission" date="2021-02" db="EMBL/GenBank/DDBJ databases">
        <authorList>
            <consortium name="DOE Joint Genome Institute"/>
            <person name="Ahrendt S."/>
            <person name="Looney B.P."/>
            <person name="Miyauchi S."/>
            <person name="Morin E."/>
            <person name="Drula E."/>
            <person name="Courty P.E."/>
            <person name="Chicoki N."/>
            <person name="Fauchery L."/>
            <person name="Kohler A."/>
            <person name="Kuo A."/>
            <person name="Labutti K."/>
            <person name="Pangilinan J."/>
            <person name="Lipzen A."/>
            <person name="Riley R."/>
            <person name="Andreopoulos W."/>
            <person name="He G."/>
            <person name="Johnson J."/>
            <person name="Barry K.W."/>
            <person name="Grigoriev I.V."/>
            <person name="Nagy L."/>
            <person name="Hibbett D."/>
            <person name="Henrissat B."/>
            <person name="Matheny P.B."/>
            <person name="Labbe J."/>
            <person name="Martin F."/>
        </authorList>
    </citation>
    <scope>NUCLEOTIDE SEQUENCE</scope>
    <source>
        <strain evidence="1">FP105234-sp</strain>
    </source>
</reference>
<organism evidence="1 2">
    <name type="scientific">Auriscalpium vulgare</name>
    <dbReference type="NCBI Taxonomy" id="40419"/>
    <lineage>
        <taxon>Eukaryota</taxon>
        <taxon>Fungi</taxon>
        <taxon>Dikarya</taxon>
        <taxon>Basidiomycota</taxon>
        <taxon>Agaricomycotina</taxon>
        <taxon>Agaricomycetes</taxon>
        <taxon>Russulales</taxon>
        <taxon>Auriscalpiaceae</taxon>
        <taxon>Auriscalpium</taxon>
    </lineage>
</organism>
<accession>A0ACB8RD05</accession>
<evidence type="ECO:0000313" key="2">
    <source>
        <dbReference type="Proteomes" id="UP000814033"/>
    </source>
</evidence>